<dbReference type="AlphaFoldDB" id="A0A182LYU1"/>
<dbReference type="InterPro" id="IPR018114">
    <property type="entry name" value="TRYPSIN_HIS"/>
</dbReference>
<dbReference type="InterPro" id="IPR001254">
    <property type="entry name" value="Trypsin_dom"/>
</dbReference>
<evidence type="ECO:0000313" key="14">
    <source>
        <dbReference type="EnsemblMetazoa" id="ACUA005247-PA"/>
    </source>
</evidence>
<dbReference type="PRINTS" id="PR00722">
    <property type="entry name" value="CHYMOTRYPSIN"/>
</dbReference>
<organism evidence="14 15">
    <name type="scientific">Anopheles culicifacies</name>
    <dbReference type="NCBI Taxonomy" id="139723"/>
    <lineage>
        <taxon>Eukaryota</taxon>
        <taxon>Metazoa</taxon>
        <taxon>Ecdysozoa</taxon>
        <taxon>Arthropoda</taxon>
        <taxon>Hexapoda</taxon>
        <taxon>Insecta</taxon>
        <taxon>Pterygota</taxon>
        <taxon>Neoptera</taxon>
        <taxon>Endopterygota</taxon>
        <taxon>Diptera</taxon>
        <taxon>Nematocera</taxon>
        <taxon>Culicoidea</taxon>
        <taxon>Culicidae</taxon>
        <taxon>Anophelinae</taxon>
        <taxon>Anopheles</taxon>
        <taxon>culicifacies species complex</taxon>
    </lineage>
</organism>
<evidence type="ECO:0000259" key="13">
    <source>
        <dbReference type="PROSITE" id="PS50240"/>
    </source>
</evidence>
<evidence type="ECO:0000256" key="9">
    <source>
        <dbReference type="ARBA" id="ARBA00023157"/>
    </source>
</evidence>
<dbReference type="Pfam" id="PF00089">
    <property type="entry name" value="Trypsin"/>
    <property type="match status" value="1"/>
</dbReference>
<evidence type="ECO:0000256" key="11">
    <source>
        <dbReference type="ARBA" id="ARBA00036320"/>
    </source>
</evidence>
<keyword evidence="5" id="KW-0222">Digestion</keyword>
<comment type="subcellular location">
    <subcellularLocation>
        <location evidence="1">Secreted</location>
    </subcellularLocation>
</comment>
<dbReference type="EnsemblMetazoa" id="ACUA005247-RA">
    <property type="protein sequence ID" value="ACUA005247-PA"/>
    <property type="gene ID" value="ACUA005247"/>
</dbReference>
<dbReference type="Proteomes" id="UP000075883">
    <property type="component" value="Unassembled WGS sequence"/>
</dbReference>
<comment type="catalytic activity">
    <reaction evidence="11">
        <text>Preferential cleavage: Arg-|-Xaa, Lys-|-Xaa.</text>
        <dbReference type="EC" id="3.4.21.4"/>
    </reaction>
</comment>
<dbReference type="CDD" id="cd00190">
    <property type="entry name" value="Tryp_SPc"/>
    <property type="match status" value="1"/>
</dbReference>
<proteinExistence type="inferred from homology"/>
<evidence type="ECO:0000256" key="1">
    <source>
        <dbReference type="ARBA" id="ARBA00004613"/>
    </source>
</evidence>
<dbReference type="InterPro" id="IPR009003">
    <property type="entry name" value="Peptidase_S1_PA"/>
</dbReference>
<dbReference type="GO" id="GO:0005576">
    <property type="term" value="C:extracellular region"/>
    <property type="evidence" value="ECO:0007669"/>
    <property type="project" value="UniProtKB-SubCell"/>
</dbReference>
<keyword evidence="6" id="KW-0378">Hydrolase</keyword>
<keyword evidence="2" id="KW-0964">Secreted</keyword>
<keyword evidence="8" id="KW-0865">Zymogen</keyword>
<dbReference type="EMBL" id="AXCM01010277">
    <property type="status" value="NOT_ANNOTATED_CDS"/>
    <property type="molecule type" value="Genomic_DNA"/>
</dbReference>
<evidence type="ECO:0000256" key="2">
    <source>
        <dbReference type="ARBA" id="ARBA00022525"/>
    </source>
</evidence>
<name>A0A182LYU1_9DIPT</name>
<dbReference type="GO" id="GO:0004252">
    <property type="term" value="F:serine-type endopeptidase activity"/>
    <property type="evidence" value="ECO:0007669"/>
    <property type="project" value="UniProtKB-EC"/>
</dbReference>
<reference evidence="15" key="1">
    <citation type="submission" date="2013-09" db="EMBL/GenBank/DDBJ databases">
        <title>The Genome Sequence of Anopheles culicifacies species A.</title>
        <authorList>
            <consortium name="The Broad Institute Genomics Platform"/>
            <person name="Neafsey D.E."/>
            <person name="Besansky N."/>
            <person name="Howell P."/>
            <person name="Walton C."/>
            <person name="Young S.K."/>
            <person name="Zeng Q."/>
            <person name="Gargeya S."/>
            <person name="Fitzgerald M."/>
            <person name="Haas B."/>
            <person name="Abouelleil A."/>
            <person name="Allen A.W."/>
            <person name="Alvarado L."/>
            <person name="Arachchi H.M."/>
            <person name="Berlin A.M."/>
            <person name="Chapman S.B."/>
            <person name="Gainer-Dewar J."/>
            <person name="Goldberg J."/>
            <person name="Griggs A."/>
            <person name="Gujja S."/>
            <person name="Hansen M."/>
            <person name="Howarth C."/>
            <person name="Imamovic A."/>
            <person name="Ireland A."/>
            <person name="Larimer J."/>
            <person name="McCowan C."/>
            <person name="Murphy C."/>
            <person name="Pearson M."/>
            <person name="Poon T.W."/>
            <person name="Priest M."/>
            <person name="Roberts A."/>
            <person name="Saif S."/>
            <person name="Shea T."/>
            <person name="Sisk P."/>
            <person name="Sykes S."/>
            <person name="Wortman J."/>
            <person name="Nusbaum C."/>
            <person name="Birren B."/>
        </authorList>
    </citation>
    <scope>NUCLEOTIDE SEQUENCE [LARGE SCALE GENOMIC DNA]</scope>
    <source>
        <strain evidence="15">A-37</strain>
    </source>
</reference>
<evidence type="ECO:0000256" key="6">
    <source>
        <dbReference type="ARBA" id="ARBA00022801"/>
    </source>
</evidence>
<dbReference type="VEuPathDB" id="VectorBase:ACUA005247"/>
<dbReference type="EC" id="3.4.21.4" evidence="12"/>
<feature type="domain" description="Peptidase S1" evidence="13">
    <location>
        <begin position="15"/>
        <end position="243"/>
    </location>
</feature>
<dbReference type="PANTHER" id="PTHR24276">
    <property type="entry name" value="POLYSERASE-RELATED"/>
    <property type="match status" value="1"/>
</dbReference>
<sequence length="244" mass="26676">MKYAKAGSHKPNELIVGGHEIEITAIPFQVSVQLFGVHFCGGSIISRQWVITAGHCVDTSTTPKLTVRVGSTYHDRDGQVFEIAESIRHPLYDASIFDYNFSLLKLTDSLFYSEHVQPVRLPSEDAFFQDGTMCSVSGWGDTLNPAELNDRLRATDAALVNDVVCQTAYISLGTVTERMVCAGYHTAGGRDACQGDTGGPLVYENTLIGIVSWRNKSCNAAEHLPGIYGRVTSVRAWIEEVSDV</sequence>
<evidence type="ECO:0000256" key="3">
    <source>
        <dbReference type="ARBA" id="ARBA00022670"/>
    </source>
</evidence>
<keyword evidence="9" id="KW-1015">Disulfide bond</keyword>
<comment type="similarity">
    <text evidence="10">Belongs to the peptidase S1 family. CLIP subfamily.</text>
</comment>
<dbReference type="PROSITE" id="PS00134">
    <property type="entry name" value="TRYPSIN_HIS"/>
    <property type="match status" value="1"/>
</dbReference>
<reference evidence="14" key="2">
    <citation type="submission" date="2020-05" db="UniProtKB">
        <authorList>
            <consortium name="EnsemblMetazoa"/>
        </authorList>
    </citation>
    <scope>IDENTIFICATION</scope>
    <source>
        <strain evidence="14">A-37</strain>
    </source>
</reference>
<evidence type="ECO:0000256" key="10">
    <source>
        <dbReference type="ARBA" id="ARBA00024195"/>
    </source>
</evidence>
<dbReference type="FunFam" id="2.40.10.10:FF:000077">
    <property type="entry name" value="Predicted protein"/>
    <property type="match status" value="1"/>
</dbReference>
<dbReference type="SUPFAM" id="SSF50494">
    <property type="entry name" value="Trypsin-like serine proteases"/>
    <property type="match status" value="1"/>
</dbReference>
<evidence type="ECO:0000256" key="4">
    <source>
        <dbReference type="ARBA" id="ARBA00022729"/>
    </source>
</evidence>
<keyword evidence="4" id="KW-0732">Signal</keyword>
<protein>
    <recommendedName>
        <fullName evidence="12">trypsin</fullName>
        <ecNumber evidence="12">3.4.21.4</ecNumber>
    </recommendedName>
</protein>
<evidence type="ECO:0000256" key="12">
    <source>
        <dbReference type="ARBA" id="ARBA00038868"/>
    </source>
</evidence>
<dbReference type="PANTHER" id="PTHR24276:SF97">
    <property type="entry name" value="GH13245P2-RELATED"/>
    <property type="match status" value="1"/>
</dbReference>
<evidence type="ECO:0000313" key="15">
    <source>
        <dbReference type="Proteomes" id="UP000075883"/>
    </source>
</evidence>
<evidence type="ECO:0000256" key="5">
    <source>
        <dbReference type="ARBA" id="ARBA00022757"/>
    </source>
</evidence>
<dbReference type="InterPro" id="IPR043504">
    <property type="entry name" value="Peptidase_S1_PA_chymotrypsin"/>
</dbReference>
<evidence type="ECO:0000256" key="8">
    <source>
        <dbReference type="ARBA" id="ARBA00023145"/>
    </source>
</evidence>
<dbReference type="InterPro" id="IPR001314">
    <property type="entry name" value="Peptidase_S1A"/>
</dbReference>
<dbReference type="STRING" id="139723.A0A182LYU1"/>
<dbReference type="InterPro" id="IPR050430">
    <property type="entry name" value="Peptidase_S1"/>
</dbReference>
<dbReference type="GO" id="GO:0007586">
    <property type="term" value="P:digestion"/>
    <property type="evidence" value="ECO:0007669"/>
    <property type="project" value="UniProtKB-KW"/>
</dbReference>
<keyword evidence="7" id="KW-0720">Serine protease</keyword>
<dbReference type="GO" id="GO:0006508">
    <property type="term" value="P:proteolysis"/>
    <property type="evidence" value="ECO:0007669"/>
    <property type="project" value="UniProtKB-KW"/>
</dbReference>
<dbReference type="PROSITE" id="PS50240">
    <property type="entry name" value="TRYPSIN_DOM"/>
    <property type="match status" value="1"/>
</dbReference>
<dbReference type="Gene3D" id="2.40.10.10">
    <property type="entry name" value="Trypsin-like serine proteases"/>
    <property type="match status" value="1"/>
</dbReference>
<evidence type="ECO:0000256" key="7">
    <source>
        <dbReference type="ARBA" id="ARBA00022825"/>
    </source>
</evidence>
<dbReference type="SMART" id="SM00020">
    <property type="entry name" value="Tryp_SPc"/>
    <property type="match status" value="1"/>
</dbReference>
<accession>A0A182LYU1</accession>
<keyword evidence="3" id="KW-0645">Protease</keyword>
<keyword evidence="15" id="KW-1185">Reference proteome</keyword>